<feature type="domain" description="6-phosphogluconate dehydrogenase NADP-binding" evidence="4">
    <location>
        <begin position="3"/>
        <end position="162"/>
    </location>
</feature>
<dbReference type="Gene3D" id="1.10.1040.10">
    <property type="entry name" value="N-(1-d-carboxylethyl)-l-norvaline Dehydrogenase, domain 2"/>
    <property type="match status" value="1"/>
</dbReference>
<name>A0A161RCQ0_9NEIS</name>
<dbReference type="Gene3D" id="3.40.50.720">
    <property type="entry name" value="NAD(P)-binding Rossmann-like Domain"/>
    <property type="match status" value="1"/>
</dbReference>
<proteinExistence type="predicted"/>
<evidence type="ECO:0000256" key="3">
    <source>
        <dbReference type="PIRSR" id="PIRSR000103-1"/>
    </source>
</evidence>
<dbReference type="InterPro" id="IPR013328">
    <property type="entry name" value="6PGD_dom2"/>
</dbReference>
<evidence type="ECO:0000259" key="4">
    <source>
        <dbReference type="Pfam" id="PF03446"/>
    </source>
</evidence>
<dbReference type="PANTHER" id="PTHR43060">
    <property type="entry name" value="3-HYDROXYISOBUTYRATE DEHYDROGENASE-LIKE 1, MITOCHONDRIAL-RELATED"/>
    <property type="match status" value="1"/>
</dbReference>
<reference evidence="7" key="1">
    <citation type="submission" date="2016-01" db="EMBL/GenBank/DDBJ databases">
        <title>Draft genome of Chromobacterium sp. F49.</title>
        <authorList>
            <person name="Hong K.W."/>
        </authorList>
    </citation>
    <scope>NUCLEOTIDE SEQUENCE [LARGE SCALE GENOMIC DNA]</scope>
    <source>
        <strain evidence="7">CN10</strain>
    </source>
</reference>
<evidence type="ECO:0000259" key="5">
    <source>
        <dbReference type="Pfam" id="PF14833"/>
    </source>
</evidence>
<dbReference type="OrthoDB" id="9777604at2"/>
<dbReference type="Pfam" id="PF14833">
    <property type="entry name" value="NAD_binding_11"/>
    <property type="match status" value="1"/>
</dbReference>
<comment type="caution">
    <text evidence="6">The sequence shown here is derived from an EMBL/GenBank/DDBJ whole genome shotgun (WGS) entry which is preliminary data.</text>
</comment>
<sequence>MDKIGFVGLGLMGQPMTRRLIEAGFDVTVWNRSPDKCADLVAAGAHLAASLGELVERVDVVMSCVSDTAAVEAVVFGEHGVAAHGAAGKLLVDFSSIEPAATRDFAARLEAACGMRWVDAPVSGGTAGAENGTLVIMAGGRDEDVERLRPLAAPLSQRLTRMGGVGAGQVTKVCNQLIVAANAMLIAEAVTLAEKSGVDASQLAPALAGGFADSKPFQILSPRMATKTFEPVQWKVATLLKDLDNAVKLAREVGGGTPLAGLANQLMRVFAEQGNRDRDLASVIELYQRPAR</sequence>
<keyword evidence="1" id="KW-0560">Oxidoreductase</keyword>
<evidence type="ECO:0000313" key="7">
    <source>
        <dbReference type="Proteomes" id="UP000076625"/>
    </source>
</evidence>
<dbReference type="PANTHER" id="PTHR43060:SF15">
    <property type="entry name" value="3-HYDROXYISOBUTYRATE DEHYDROGENASE-LIKE 1, MITOCHONDRIAL-RELATED"/>
    <property type="match status" value="1"/>
</dbReference>
<accession>A0A161RCQ0</accession>
<dbReference type="STRING" id="1452487.AVW16_04640"/>
<dbReference type="PIRSF" id="PIRSF000103">
    <property type="entry name" value="HIBADH"/>
    <property type="match status" value="1"/>
</dbReference>
<dbReference type="InterPro" id="IPR036291">
    <property type="entry name" value="NAD(P)-bd_dom_sf"/>
</dbReference>
<dbReference type="InterPro" id="IPR015815">
    <property type="entry name" value="HIBADH-related"/>
</dbReference>
<dbReference type="GO" id="GO:0016491">
    <property type="term" value="F:oxidoreductase activity"/>
    <property type="evidence" value="ECO:0007669"/>
    <property type="project" value="UniProtKB-KW"/>
</dbReference>
<dbReference type="InterPro" id="IPR029154">
    <property type="entry name" value="HIBADH-like_NADP-bd"/>
</dbReference>
<dbReference type="Pfam" id="PF03446">
    <property type="entry name" value="NAD_binding_2"/>
    <property type="match status" value="1"/>
</dbReference>
<feature type="domain" description="3-hydroxyisobutyrate dehydrogenase-like NAD-binding" evidence="5">
    <location>
        <begin position="166"/>
        <end position="287"/>
    </location>
</feature>
<dbReference type="InterPro" id="IPR008927">
    <property type="entry name" value="6-PGluconate_DH-like_C_sf"/>
</dbReference>
<dbReference type="AlphaFoldDB" id="A0A161RCQ0"/>
<dbReference type="SUPFAM" id="SSF51735">
    <property type="entry name" value="NAD(P)-binding Rossmann-fold domains"/>
    <property type="match status" value="1"/>
</dbReference>
<keyword evidence="2" id="KW-0520">NAD</keyword>
<evidence type="ECO:0000256" key="1">
    <source>
        <dbReference type="ARBA" id="ARBA00023002"/>
    </source>
</evidence>
<dbReference type="EMBL" id="LQQU01000003">
    <property type="protein sequence ID" value="KZE35078.1"/>
    <property type="molecule type" value="Genomic_DNA"/>
</dbReference>
<dbReference type="GO" id="GO:0051287">
    <property type="term" value="F:NAD binding"/>
    <property type="evidence" value="ECO:0007669"/>
    <property type="project" value="InterPro"/>
</dbReference>
<feature type="active site" evidence="3">
    <location>
        <position position="172"/>
    </location>
</feature>
<dbReference type="InterPro" id="IPR006115">
    <property type="entry name" value="6PGDH_NADP-bd"/>
</dbReference>
<keyword evidence="7" id="KW-1185">Reference proteome</keyword>
<gene>
    <name evidence="6" type="ORF">AVW16_04640</name>
</gene>
<dbReference type="SUPFAM" id="SSF48179">
    <property type="entry name" value="6-phosphogluconate dehydrogenase C-terminal domain-like"/>
    <property type="match status" value="1"/>
</dbReference>
<evidence type="ECO:0000256" key="2">
    <source>
        <dbReference type="ARBA" id="ARBA00023027"/>
    </source>
</evidence>
<evidence type="ECO:0000313" key="6">
    <source>
        <dbReference type="EMBL" id="KZE35078.1"/>
    </source>
</evidence>
<organism evidence="6 7">
    <name type="scientific">Crenobacter luteus</name>
    <dbReference type="NCBI Taxonomy" id="1452487"/>
    <lineage>
        <taxon>Bacteria</taxon>
        <taxon>Pseudomonadati</taxon>
        <taxon>Pseudomonadota</taxon>
        <taxon>Betaproteobacteria</taxon>
        <taxon>Neisseriales</taxon>
        <taxon>Neisseriaceae</taxon>
        <taxon>Crenobacter</taxon>
    </lineage>
</organism>
<dbReference type="Proteomes" id="UP000076625">
    <property type="component" value="Unassembled WGS sequence"/>
</dbReference>
<protein>
    <submittedName>
        <fullName evidence="6">3-hydroxyisobutyrate dehydrogenase</fullName>
    </submittedName>
</protein>
<dbReference type="GO" id="GO:0050661">
    <property type="term" value="F:NADP binding"/>
    <property type="evidence" value="ECO:0007669"/>
    <property type="project" value="InterPro"/>
</dbReference>